<proteinExistence type="inferred from homology"/>
<dbReference type="EMBL" id="QBMN01000071">
    <property type="protein sequence ID" value="PZO40766.1"/>
    <property type="molecule type" value="Genomic_DNA"/>
</dbReference>
<dbReference type="AlphaFoldDB" id="A0A2W4W7M4"/>
<name>A0A2W4W7M4_9CYAN</name>
<gene>
    <name evidence="3" type="ORF">DCF17_11570</name>
</gene>
<dbReference type="InterPro" id="IPR013857">
    <property type="entry name" value="NADH-UbQ_OxRdtase-assoc_prot30"/>
</dbReference>
<reference evidence="3 4" key="2">
    <citation type="submission" date="2018-06" db="EMBL/GenBank/DDBJ databases">
        <title>Metagenomic assembly of (sub)arctic Cyanobacteria and their associated microbiome from non-axenic cultures.</title>
        <authorList>
            <person name="Baurain D."/>
        </authorList>
    </citation>
    <scope>NUCLEOTIDE SEQUENCE [LARGE SCALE GENOMIC DNA]</scope>
    <source>
        <strain evidence="3">ULC041bin1</strain>
    </source>
</reference>
<evidence type="ECO:0000259" key="2">
    <source>
        <dbReference type="Pfam" id="PF08547"/>
    </source>
</evidence>
<evidence type="ECO:0000313" key="3">
    <source>
        <dbReference type="EMBL" id="PZO40766.1"/>
    </source>
</evidence>
<dbReference type="Pfam" id="PF08547">
    <property type="entry name" value="CIA30"/>
    <property type="match status" value="1"/>
</dbReference>
<accession>A0A2W4W7M4</accession>
<dbReference type="InterPro" id="IPR039131">
    <property type="entry name" value="NDUFAF1"/>
</dbReference>
<comment type="similarity">
    <text evidence="1">Belongs to the CIA30 family.</text>
</comment>
<dbReference type="Proteomes" id="UP000249081">
    <property type="component" value="Unassembled WGS sequence"/>
</dbReference>
<dbReference type="GO" id="GO:0051082">
    <property type="term" value="F:unfolded protein binding"/>
    <property type="evidence" value="ECO:0007669"/>
    <property type="project" value="TreeGrafter"/>
</dbReference>
<protein>
    <submittedName>
        <fullName evidence="3">CIA30 family protein</fullName>
    </submittedName>
</protein>
<dbReference type="PANTHER" id="PTHR13194">
    <property type="entry name" value="COMPLEX I INTERMEDIATE-ASSOCIATED PROTEIN 30"/>
    <property type="match status" value="1"/>
</dbReference>
<evidence type="ECO:0000313" key="4">
    <source>
        <dbReference type="Proteomes" id="UP000249081"/>
    </source>
</evidence>
<dbReference type="InterPro" id="IPR008979">
    <property type="entry name" value="Galactose-bd-like_sf"/>
</dbReference>
<dbReference type="GO" id="GO:0010257">
    <property type="term" value="P:NADH dehydrogenase complex assembly"/>
    <property type="evidence" value="ECO:0007669"/>
    <property type="project" value="TreeGrafter"/>
</dbReference>
<feature type="domain" description="NADH:ubiquinone oxidoreductase intermediate-associated protein 30" evidence="2">
    <location>
        <begin position="129"/>
        <end position="292"/>
    </location>
</feature>
<evidence type="ECO:0000256" key="1">
    <source>
        <dbReference type="ARBA" id="ARBA00007884"/>
    </source>
</evidence>
<dbReference type="PANTHER" id="PTHR13194:SF19">
    <property type="entry name" value="NAD(P)-BINDING ROSSMANN-FOLD SUPERFAMILY PROTEIN"/>
    <property type="match status" value="1"/>
</dbReference>
<organism evidence="3 4">
    <name type="scientific">Shackletoniella antarctica</name>
    <dbReference type="NCBI Taxonomy" id="268115"/>
    <lineage>
        <taxon>Bacteria</taxon>
        <taxon>Bacillati</taxon>
        <taxon>Cyanobacteriota</taxon>
        <taxon>Cyanophyceae</taxon>
        <taxon>Oculatellales</taxon>
        <taxon>Oculatellaceae</taxon>
        <taxon>Shackletoniella</taxon>
    </lineage>
</organism>
<reference evidence="4" key="1">
    <citation type="submission" date="2018-04" db="EMBL/GenBank/DDBJ databases">
        <authorList>
            <person name="Cornet L."/>
        </authorList>
    </citation>
    <scope>NUCLEOTIDE SEQUENCE [LARGE SCALE GENOMIC DNA]</scope>
</reference>
<dbReference type="SUPFAM" id="SSF49785">
    <property type="entry name" value="Galactose-binding domain-like"/>
    <property type="match status" value="1"/>
</dbReference>
<sequence length="360" mass="38723">MLQVFTMVWNPLRLLKTLLHFDVIGPLGTVLRTLPGITDTGTPLSEILDPTELAPAPAIWLLGEAAARENSLAQQLKPLGYSVTTQALGSGDALVNTPLVIWQGADTGLELALLLGAMATYQEATLVNFEQSAPAVKALWGSLDDGVMGGVSASQVQWQHGLRFTGQVSTANNGGFASVRTRNLEPPINLGRWQGTVLYAQGDGQRYKWILRDSPGWDSLAYCRSFDTEADHAIAIRTPFLDMVATRRARTVPESTPLNPAQLYSMQLMLSKFEYDGELNPAFQAGAFDLAVQRLAVYRQGPKPVVVLPRGNGETEPQLAAAGLTGVVPQEQGFAVIGAHKNLPPEITPTAIDAIFKVLG</sequence>
<comment type="caution">
    <text evidence="3">The sequence shown here is derived from an EMBL/GenBank/DDBJ whole genome shotgun (WGS) entry which is preliminary data.</text>
</comment>